<keyword evidence="10" id="KW-1185">Reference proteome</keyword>
<evidence type="ECO:0000256" key="5">
    <source>
        <dbReference type="PROSITE-ProRule" id="PRU00023"/>
    </source>
</evidence>
<gene>
    <name evidence="9" type="ORF">PVAR5_8293</name>
</gene>
<feature type="repeat" description="ANK" evidence="5">
    <location>
        <begin position="1047"/>
        <end position="1079"/>
    </location>
</feature>
<dbReference type="InterPro" id="IPR048625">
    <property type="entry name" value="Sec10_N"/>
</dbReference>
<dbReference type="PROSITE" id="PS50088">
    <property type="entry name" value="ANK_REPEAT"/>
    <property type="match status" value="2"/>
</dbReference>
<dbReference type="Pfam" id="PF07393">
    <property type="entry name" value="Sec10_HB"/>
    <property type="match status" value="1"/>
</dbReference>
<dbReference type="InterPro" id="IPR009976">
    <property type="entry name" value="Sec10-like"/>
</dbReference>
<protein>
    <submittedName>
        <fullName evidence="9">Uncharacterized protein</fullName>
    </submittedName>
</protein>
<accession>V5GF47</accession>
<dbReference type="eggNOG" id="KOG3745">
    <property type="taxonomic scope" value="Eukaryota"/>
</dbReference>
<evidence type="ECO:0000259" key="8">
    <source>
        <dbReference type="Pfam" id="PF20667"/>
    </source>
</evidence>
<dbReference type="HOGENOM" id="CLU_008002_1_0_1"/>
<sequence length="1186" mass="129938">MPDSISSSQSGATSRTIFPKGPSFSLEDFSSRDYIVKDFIESLSDTANPTRRSGVGAPSNSNQPFDPKPLIRTFEHAQRRLNDLSGDLEIRENELSAAVRRAEAQHTQNLKTLGRKLNETIESFQKLDTSLNGGGGIAAEVTGGTGNMAVEIGRKLEELDRQRRRALDAHFLIECWDEVCNRGEITLLESLRRSGSSEGRIRSAHIARQLLRISQRLDPLSWNETNGGSKAYRNGASHPGANGAGGTGASGERRNTREIIEKFSETLEKDLLKQFDDFYRKANFDGMKDCATVLRDFNGGSSVIALFVNQHQFFIDRSQLVNDEVGGDPESWERMADPDAETPGVEPSLQSLVDEVKVVVQEESAIIKRAFPYYDEVLGRFLQRVFQQSIQQRLEMVLDKASSVSSLAFLRCLQSSRSYISALVDDLKAHGLTEHPDAISSQTAVVLDQQLEDLFVPYFVGSSYIEREKKMLEELFTSLMFKFTAYHTRRKKAATTFMASLAKSGSEFLASARDAYVNRLDSPDFTPTQKKTLLRVAGLKEPSDSVKQPDTDLTDADGQLNVAFAKRMLKWLAEGVGRGLELSVNSETPKDVSALLGLLLLMMGEGYIEVALDAALDSAAAQETAKTEPDLGYLSNLHAAISITNLMITCINTVLIPLAAGGITIRREMEKRTNAQINRIEEKINTIEQRTVDAALTWVTRLLSNQKKNDFRPREADGTEWLEMLQTPTCASVSAFLTRVHNIVLTSLPASGANVRNLLTELALGTRSILLEHFKRFYVNGPGGLMVTKDVTRYVELLKSWNIEDNVKAPGGLLDVLLEVGSLFVIGPEALRERIRGGTAGGATGGPGNSGANGGGAPAQGKGTTALAVQEVRAVLHEAVLSGFLDVITTLIDAGAYVNQAISEYCTSGFVHRFNIVRVDGCTVQVTSKGATPLMQACGFMLAEPGRYQHRRPEITLPIVRLLLSRGADTRLRDASGMTALHYAVLRPQLPVIRLPVESGSPIDAVDQEGRTPLHYLARCAESKFTAINSKVIRQGNLVDAIKRIDDGLTPLGIAIREEKIKMVQVLTEHGANFQNDTDINLALGHAIEQLDTDMVNLLLSRGACPMQTAITKLVKSFIDQHKGTELHEDDTYAKFVHILSSRILAGADVDPYTDGSKSPLTLAARVPGSKILLRSLLSFEAYVAF</sequence>
<dbReference type="GO" id="GO:0006887">
    <property type="term" value="P:exocytosis"/>
    <property type="evidence" value="ECO:0007669"/>
    <property type="project" value="UniProtKB-KW"/>
</dbReference>
<feature type="region of interest" description="Disordered" evidence="6">
    <location>
        <begin position="46"/>
        <end position="69"/>
    </location>
</feature>
<keyword evidence="5" id="KW-0040">ANK repeat</keyword>
<evidence type="ECO:0000313" key="10">
    <source>
        <dbReference type="Proteomes" id="UP000018001"/>
    </source>
</evidence>
<organism evidence="9 10">
    <name type="scientific">Byssochlamys spectabilis (strain No. 5 / NBRC 109023)</name>
    <name type="common">Paecilomyces variotii</name>
    <dbReference type="NCBI Taxonomy" id="1356009"/>
    <lineage>
        <taxon>Eukaryota</taxon>
        <taxon>Fungi</taxon>
        <taxon>Dikarya</taxon>
        <taxon>Ascomycota</taxon>
        <taxon>Pezizomycotina</taxon>
        <taxon>Eurotiomycetes</taxon>
        <taxon>Eurotiomycetidae</taxon>
        <taxon>Eurotiales</taxon>
        <taxon>Thermoascaceae</taxon>
        <taxon>Paecilomyces</taxon>
    </lineage>
</organism>
<dbReference type="Pfam" id="PF20667">
    <property type="entry name" value="Sec10_N"/>
    <property type="match status" value="1"/>
</dbReference>
<dbReference type="EMBL" id="BAUL01000304">
    <property type="protein sequence ID" value="GAD99577.1"/>
    <property type="molecule type" value="Genomic_DNA"/>
</dbReference>
<evidence type="ECO:0000256" key="1">
    <source>
        <dbReference type="ARBA" id="ARBA00006572"/>
    </source>
</evidence>
<dbReference type="GO" id="GO:0000145">
    <property type="term" value="C:exocyst"/>
    <property type="evidence" value="ECO:0007669"/>
    <property type="project" value="TreeGrafter"/>
</dbReference>
<dbReference type="GO" id="GO:0006893">
    <property type="term" value="P:Golgi to plasma membrane transport"/>
    <property type="evidence" value="ECO:0007669"/>
    <property type="project" value="TreeGrafter"/>
</dbReference>
<dbReference type="InParanoid" id="V5GF47"/>
<dbReference type="Gene3D" id="1.25.40.20">
    <property type="entry name" value="Ankyrin repeat-containing domain"/>
    <property type="match status" value="2"/>
</dbReference>
<reference evidence="10" key="1">
    <citation type="journal article" date="2014" name="Genome Announc.">
        <title>Draft genome sequence of the formaldehyde-resistant fungus Byssochlamys spectabilis No. 5 (anamorph Paecilomyces variotii No. 5) (NBRC109023).</title>
        <authorList>
            <person name="Oka T."/>
            <person name="Ekino K."/>
            <person name="Fukuda K."/>
            <person name="Nomura Y."/>
        </authorList>
    </citation>
    <scope>NUCLEOTIDE SEQUENCE [LARGE SCALE GENOMIC DNA]</scope>
    <source>
        <strain evidence="10">No. 5 / NBRC 109023</strain>
    </source>
</reference>
<keyword evidence="3" id="KW-0268">Exocytosis</keyword>
<evidence type="ECO:0000256" key="3">
    <source>
        <dbReference type="ARBA" id="ARBA00022483"/>
    </source>
</evidence>
<dbReference type="PANTHER" id="PTHR12100">
    <property type="entry name" value="SEC10"/>
    <property type="match status" value="1"/>
</dbReference>
<comment type="caution">
    <text evidence="9">The sequence shown here is derived from an EMBL/GenBank/DDBJ whole genome shotgun (WGS) entry which is preliminary data.</text>
</comment>
<dbReference type="InterPro" id="IPR002110">
    <property type="entry name" value="Ankyrin_rpt"/>
</dbReference>
<dbReference type="Pfam" id="PF12796">
    <property type="entry name" value="Ank_2"/>
    <property type="match status" value="1"/>
</dbReference>
<evidence type="ECO:0000259" key="7">
    <source>
        <dbReference type="Pfam" id="PF07393"/>
    </source>
</evidence>
<feature type="region of interest" description="Disordered" evidence="6">
    <location>
        <begin position="222"/>
        <end position="254"/>
    </location>
</feature>
<keyword evidence="4" id="KW-0175">Coiled coil</keyword>
<dbReference type="SMART" id="SM00248">
    <property type="entry name" value="ANK"/>
    <property type="match status" value="7"/>
</dbReference>
<feature type="compositionally biased region" description="Polar residues" evidence="6">
    <location>
        <begin position="1"/>
        <end position="16"/>
    </location>
</feature>
<feature type="region of interest" description="Disordered" evidence="6">
    <location>
        <begin position="1"/>
        <end position="26"/>
    </location>
</feature>
<feature type="domain" description="Exocyst complex component Sec10 N-terminal" evidence="8">
    <location>
        <begin position="67"/>
        <end position="193"/>
    </location>
</feature>
<comment type="similarity">
    <text evidence="1">Belongs to the SEC10 family.</text>
</comment>
<dbReference type="PROSITE" id="PS50297">
    <property type="entry name" value="ANK_REP_REGION"/>
    <property type="match status" value="2"/>
</dbReference>
<dbReference type="SUPFAM" id="SSF48403">
    <property type="entry name" value="Ankyrin repeat"/>
    <property type="match status" value="1"/>
</dbReference>
<dbReference type="FunCoup" id="V5GF47">
    <property type="interactions" value="738"/>
</dbReference>
<feature type="compositionally biased region" description="Gly residues" evidence="6">
    <location>
        <begin position="838"/>
        <end position="858"/>
    </location>
</feature>
<feature type="region of interest" description="Disordered" evidence="6">
    <location>
        <begin position="837"/>
        <end position="860"/>
    </location>
</feature>
<feature type="domain" description="Exocyst complex component Sec10-like alpha-helical bundle" evidence="7">
    <location>
        <begin position="202"/>
        <end position="840"/>
    </location>
</feature>
<dbReference type="InterPro" id="IPR036770">
    <property type="entry name" value="Ankyrin_rpt-contain_sf"/>
</dbReference>
<proteinExistence type="inferred from homology"/>
<evidence type="ECO:0000313" key="9">
    <source>
        <dbReference type="EMBL" id="GAD99577.1"/>
    </source>
</evidence>
<name>V5GF47_BYSSN</name>
<dbReference type="AlphaFoldDB" id="V5GF47"/>
<evidence type="ECO:0000256" key="2">
    <source>
        <dbReference type="ARBA" id="ARBA00022448"/>
    </source>
</evidence>
<dbReference type="Proteomes" id="UP000018001">
    <property type="component" value="Unassembled WGS sequence"/>
</dbReference>
<evidence type="ECO:0000256" key="4">
    <source>
        <dbReference type="ARBA" id="ARBA00023054"/>
    </source>
</evidence>
<dbReference type="OrthoDB" id="125856at2759"/>
<evidence type="ECO:0000256" key="6">
    <source>
        <dbReference type="SAM" id="MobiDB-lite"/>
    </source>
</evidence>
<feature type="repeat" description="ANK" evidence="5">
    <location>
        <begin position="976"/>
        <end position="1008"/>
    </location>
</feature>
<dbReference type="eggNOG" id="KOG4177">
    <property type="taxonomic scope" value="Eukaryota"/>
</dbReference>
<keyword evidence="2" id="KW-0813">Transport</keyword>
<dbReference type="InterPro" id="IPR048627">
    <property type="entry name" value="Sec10_HB"/>
</dbReference>
<dbReference type="PANTHER" id="PTHR12100:SF0">
    <property type="entry name" value="EXOCYST COMPLEX COMPONENT 5"/>
    <property type="match status" value="1"/>
</dbReference>